<name>A0ABY3LYE9_9ACTN</name>
<evidence type="ECO:0000313" key="9">
    <source>
        <dbReference type="Proteomes" id="UP000322810"/>
    </source>
</evidence>
<organism evidence="8 9">
    <name type="scientific">Microbispora tritici</name>
    <dbReference type="NCBI Taxonomy" id="2604471"/>
    <lineage>
        <taxon>Bacteria</taxon>
        <taxon>Bacillati</taxon>
        <taxon>Actinomycetota</taxon>
        <taxon>Actinomycetes</taxon>
        <taxon>Streptosporangiales</taxon>
        <taxon>Streptosporangiaceae</taxon>
        <taxon>Microbispora</taxon>
    </lineage>
</organism>
<dbReference type="SUPFAM" id="SSF46689">
    <property type="entry name" value="Homeodomain-like"/>
    <property type="match status" value="1"/>
</dbReference>
<dbReference type="InterPro" id="IPR054617">
    <property type="entry name" value="HsaA"/>
</dbReference>
<dbReference type="Gene3D" id="1.10.10.60">
    <property type="entry name" value="Homeodomain-like"/>
    <property type="match status" value="1"/>
</dbReference>
<dbReference type="InterPro" id="IPR046373">
    <property type="entry name" value="Acyl-CoA_Oxase/DH_mid-dom_sf"/>
</dbReference>
<feature type="DNA-binding region" description="H-T-H motif" evidence="6">
    <location>
        <begin position="104"/>
        <end position="123"/>
    </location>
</feature>
<evidence type="ECO:0000256" key="6">
    <source>
        <dbReference type="PROSITE-ProRule" id="PRU00335"/>
    </source>
</evidence>
<keyword evidence="3 6" id="KW-0238">DNA-binding</keyword>
<evidence type="ECO:0000313" key="8">
    <source>
        <dbReference type="EMBL" id="TYB58757.1"/>
    </source>
</evidence>
<dbReference type="EMBL" id="VSEX01000021">
    <property type="protein sequence ID" value="TYB58757.1"/>
    <property type="molecule type" value="Genomic_DNA"/>
</dbReference>
<evidence type="ECO:0000256" key="5">
    <source>
        <dbReference type="ARBA" id="ARBA00049661"/>
    </source>
</evidence>
<dbReference type="InterPro" id="IPR013107">
    <property type="entry name" value="Acyl-CoA_DH_C"/>
</dbReference>
<dbReference type="InterPro" id="IPR050741">
    <property type="entry name" value="Acyl-CoA_dehydrogenase"/>
</dbReference>
<comment type="caution">
    <text evidence="8">The sequence shown here is derived from an EMBL/GenBank/DDBJ whole genome shotgun (WGS) entry which is preliminary data.</text>
</comment>
<dbReference type="InterPro" id="IPR001647">
    <property type="entry name" value="HTH_TetR"/>
</dbReference>
<dbReference type="Pfam" id="PF02909">
    <property type="entry name" value="TetR_C_1"/>
    <property type="match status" value="1"/>
</dbReference>
<dbReference type="Pfam" id="PF00440">
    <property type="entry name" value="TetR_N"/>
    <property type="match status" value="1"/>
</dbReference>
<dbReference type="Gene3D" id="1.10.357.10">
    <property type="entry name" value="Tetracycline Repressor, domain 2"/>
    <property type="match status" value="1"/>
</dbReference>
<keyword evidence="9" id="KW-1185">Reference proteome</keyword>
<dbReference type="InterPro" id="IPR013786">
    <property type="entry name" value="AcylCoA_DH/ox_N"/>
</dbReference>
<dbReference type="NCBIfam" id="NF045629">
    <property type="entry name" value="monooxsub_HsaA"/>
    <property type="match status" value="1"/>
</dbReference>
<dbReference type="PANTHER" id="PTHR48083:SF19">
    <property type="entry name" value="FLAVIN-DEPENDENT MONOOXYGENASE, OXYGENASE SUBUNIT HSAA"/>
    <property type="match status" value="1"/>
</dbReference>
<evidence type="ECO:0000259" key="7">
    <source>
        <dbReference type="PROSITE" id="PS50977"/>
    </source>
</evidence>
<comment type="similarity">
    <text evidence="5">Belongs to the HpaH/HsaA monooxygenase family.</text>
</comment>
<dbReference type="InterPro" id="IPR036250">
    <property type="entry name" value="AcylCo_DH-like_C"/>
</dbReference>
<feature type="domain" description="HTH tetR-type" evidence="7">
    <location>
        <begin position="81"/>
        <end position="141"/>
    </location>
</feature>
<evidence type="ECO:0000256" key="4">
    <source>
        <dbReference type="ARBA" id="ARBA00023163"/>
    </source>
</evidence>
<dbReference type="Gene3D" id="1.20.140.10">
    <property type="entry name" value="Butyryl-CoA Dehydrogenase, subunit A, domain 3"/>
    <property type="match status" value="1"/>
</dbReference>
<gene>
    <name evidence="8" type="ORF">FXF59_16235</name>
</gene>
<dbReference type="Proteomes" id="UP000322810">
    <property type="component" value="Unassembled WGS sequence"/>
</dbReference>
<dbReference type="PROSITE" id="PS50977">
    <property type="entry name" value="HTH_TETR_2"/>
    <property type="match status" value="1"/>
</dbReference>
<dbReference type="PANTHER" id="PTHR48083">
    <property type="entry name" value="MEDIUM-CHAIN SPECIFIC ACYL-COA DEHYDROGENASE, MITOCHONDRIAL-RELATED"/>
    <property type="match status" value="1"/>
</dbReference>
<accession>A0ABY3LYE9</accession>
<proteinExistence type="inferred from homology"/>
<evidence type="ECO:0000256" key="3">
    <source>
        <dbReference type="ARBA" id="ARBA00023125"/>
    </source>
</evidence>
<dbReference type="CDD" id="cd01159">
    <property type="entry name" value="NcnH"/>
    <property type="match status" value="1"/>
</dbReference>
<dbReference type="Gene3D" id="2.40.110.10">
    <property type="entry name" value="Butyryl-CoA Dehydrogenase, subunit A, domain 2"/>
    <property type="match status" value="1"/>
</dbReference>
<dbReference type="InterPro" id="IPR009057">
    <property type="entry name" value="Homeodomain-like_sf"/>
</dbReference>
<keyword evidence="1" id="KW-0560">Oxidoreductase</keyword>
<dbReference type="Gene3D" id="1.10.540.10">
    <property type="entry name" value="Acyl-CoA dehydrogenase/oxidase, N-terminal domain"/>
    <property type="match status" value="1"/>
</dbReference>
<dbReference type="SUPFAM" id="SSF47203">
    <property type="entry name" value="Acyl-CoA dehydrogenase C-terminal domain-like"/>
    <property type="match status" value="1"/>
</dbReference>
<reference evidence="8 9" key="1">
    <citation type="submission" date="2019-08" db="EMBL/GenBank/DDBJ databases">
        <title>Microbispora tritici sp. nov., a novel actinomycete isolated from a root of wheat (Triticum aestivum L.).</title>
        <authorList>
            <person name="Klykleung N."/>
            <person name="Tanasupawat S."/>
        </authorList>
    </citation>
    <scope>NUCLEOTIDE SEQUENCE [LARGE SCALE GENOMIC DNA]</scope>
    <source>
        <strain evidence="8 9">MT50</strain>
    </source>
</reference>
<dbReference type="Pfam" id="PF02771">
    <property type="entry name" value="Acyl-CoA_dh_N"/>
    <property type="match status" value="1"/>
</dbReference>
<dbReference type="InterPro" id="IPR037069">
    <property type="entry name" value="AcylCoA_DH/ox_N_sf"/>
</dbReference>
<keyword evidence="2" id="KW-0805">Transcription regulation</keyword>
<dbReference type="InterPro" id="IPR004111">
    <property type="entry name" value="Repressor_TetR_C"/>
</dbReference>
<evidence type="ECO:0000256" key="2">
    <source>
        <dbReference type="ARBA" id="ARBA00023015"/>
    </source>
</evidence>
<protein>
    <submittedName>
        <fullName evidence="8">TetR family transcriptional regulator</fullName>
    </submittedName>
</protein>
<dbReference type="SUPFAM" id="SSF48498">
    <property type="entry name" value="Tetracyclin repressor-like, C-terminal domain"/>
    <property type="match status" value="1"/>
</dbReference>
<dbReference type="Pfam" id="PF08028">
    <property type="entry name" value="Acyl-CoA_dh_2"/>
    <property type="match status" value="1"/>
</dbReference>
<dbReference type="InterPro" id="IPR036271">
    <property type="entry name" value="Tet_transcr_reg_TetR-rel_C_sf"/>
</dbReference>
<dbReference type="InterPro" id="IPR009100">
    <property type="entry name" value="AcylCoA_DH/oxidase_NM_dom_sf"/>
</dbReference>
<keyword evidence="4" id="KW-0804">Transcription</keyword>
<dbReference type="SUPFAM" id="SSF56645">
    <property type="entry name" value="Acyl-CoA dehydrogenase NM domain-like"/>
    <property type="match status" value="1"/>
</dbReference>
<sequence length="693" mass="75612">MIIAIPSRSSPGMVPPGGEYVVRNEYTVRVSAYGVQAQVRCTRTSVRSVAMARKSADEVAGDAVESIWQRMERPARPPRAALTHAQIAAAAVEIADAEGLDAVSMRHLAERLGVATMGLYRYVRGKDDVIELMLDAVIAEEALVEPAADWRTTLREAARGLRRAVLRHPWMVRTTARSGQLTPHLVARADRLLASLEDLGLDADGRMAVVGTVSAYVNGTVAVDVGLAELMRREGVTRADELRGLYSSHLRWLLESGRYPAFERYIREGVRKDDGEWQFELGLECVLDGVAARLASDRDRRISPMSNEVLDEVRALLPEIAARARAVDEERRVPAESIGELSRAGVFRMLQPKRYGGAESDPVRFYEVVREISAVCGSTGWLVSVLGVHPWQLALFEEAAQDEVWGSDPGVLACSSYAPVGRLVPAEGGYRLSGRWRFSSGCGHASWALLGGLVLGAAGRPADVVTVLVPRSDYAIEDVWDVIGLRGTASDDIVVDDAFVPAHRVVRNQDLTRLRGPGQQVNTGPLYRLPFGAVFTTTITAPIIGMASGCYRSYVSAMRDRVRLSLGGGGRFADDQFAQVAVARAASEIDAAVLQTDRNVREAYEHAVRGEVIPAELRLRVRRDQVRATERALEAIDVLFKTAGGNSLRRGNPIERAWRDAHAGGVHVANDVERALAMYGRGEFGLPVEDNLI</sequence>
<evidence type="ECO:0000256" key="1">
    <source>
        <dbReference type="ARBA" id="ARBA00023002"/>
    </source>
</evidence>